<evidence type="ECO:0000313" key="3">
    <source>
        <dbReference type="Proteomes" id="UP000789901"/>
    </source>
</evidence>
<proteinExistence type="predicted"/>
<gene>
    <name evidence="2" type="ORF">GMARGA_LOCUS16638</name>
</gene>
<feature type="region of interest" description="Disordered" evidence="1">
    <location>
        <begin position="413"/>
        <end position="437"/>
    </location>
</feature>
<keyword evidence="3" id="KW-1185">Reference proteome</keyword>
<evidence type="ECO:0000256" key="1">
    <source>
        <dbReference type="SAM" id="MobiDB-lite"/>
    </source>
</evidence>
<reference evidence="2 3" key="1">
    <citation type="submission" date="2021-06" db="EMBL/GenBank/DDBJ databases">
        <authorList>
            <person name="Kallberg Y."/>
            <person name="Tangrot J."/>
            <person name="Rosling A."/>
        </authorList>
    </citation>
    <scope>NUCLEOTIDE SEQUENCE [LARGE SCALE GENOMIC DNA]</scope>
    <source>
        <strain evidence="2 3">120-4 pot B 10/14</strain>
    </source>
</reference>
<dbReference type="EMBL" id="CAJVQB010012159">
    <property type="protein sequence ID" value="CAG8753237.1"/>
    <property type="molecule type" value="Genomic_DNA"/>
</dbReference>
<dbReference type="Proteomes" id="UP000789901">
    <property type="component" value="Unassembled WGS sequence"/>
</dbReference>
<organism evidence="2 3">
    <name type="scientific">Gigaspora margarita</name>
    <dbReference type="NCBI Taxonomy" id="4874"/>
    <lineage>
        <taxon>Eukaryota</taxon>
        <taxon>Fungi</taxon>
        <taxon>Fungi incertae sedis</taxon>
        <taxon>Mucoromycota</taxon>
        <taxon>Glomeromycotina</taxon>
        <taxon>Glomeromycetes</taxon>
        <taxon>Diversisporales</taxon>
        <taxon>Gigasporaceae</taxon>
        <taxon>Gigaspora</taxon>
    </lineage>
</organism>
<protein>
    <submittedName>
        <fullName evidence="2">20323_t:CDS:1</fullName>
    </submittedName>
</protein>
<accession>A0ABN7VBD0</accession>
<comment type="caution">
    <text evidence="2">The sequence shown here is derived from an EMBL/GenBank/DDBJ whole genome shotgun (WGS) entry which is preliminary data.</text>
</comment>
<evidence type="ECO:0000313" key="2">
    <source>
        <dbReference type="EMBL" id="CAG8753237.1"/>
    </source>
</evidence>
<sequence>MINIKYPDHYNYEYIDDQNQSSNLVLLDITTNISSLSEENITNKKSIIETNLKVSDTFKTWDIVDNTVNAYTKCNEFVPIKTCKDLDSINKSIVRRRVYSCWKAGINNPKKQVSFYFQKNATEIHITKFNNTHNHKYDLATIELAPKNSRIPQMILDKIEHYTVNSCLGAGQQYDFLIKEFPQYNIKKKGLYNAIQKFRGVRIHDESDASTMLLYFMKLHEEDNDYIVISSSGSRNIVKELVKVIENELEKEAQYSQIRNYYRSNLSTGLSSTYDTIFKDIDSVLKDYLAPTPFFIHTHWFEFVLVETTDYITISQRIKIYITKLLHYIDQMRTANSYMPTIRENVSKKVKFGTMILVAKTCVQVAMEENVISELTGLLMEFIMKYCRSTGLNIEKVYSLGNEIQEPLSILNPEYHKPRSRSPNRLKSLTEENSVQQVSSSSKTCSYCLEKGHNIRGCKRYKLDLSEKENN</sequence>
<name>A0ABN7VBD0_GIGMA</name>